<gene>
    <name evidence="1" type="ORF">BZL54_09085</name>
</gene>
<protein>
    <recommendedName>
        <fullName evidence="3">PRTRC system protein F</fullName>
    </recommendedName>
</protein>
<proteinExistence type="predicted"/>
<sequence>MIAAALTIPVIAAGVPTRYVTGTNHGSDSNFAHELALALMRGKLLTDDDAANADNHREETELARHAITREWLDRTDGLTIFEWNLRVSEERYSPTPYASGSTQCAWFSIHSNQGAGSAPCRYLSAGINHLESVMAGLGQTVLAVLYEACHHYLPSVCTPRETIYIAEYQYWQCHENEIAALEELMITYGVNPETTTADKFFAEYSVPRRSEFFRGAPEWIVKPEQVLSTADVGYASLIDDTAAAVADACDEIHRLIVNGGPFARVDCRDAGRGPVDYSLYLLWNQQDGTDRILDDFLENELQADPLDVSCAVQLSLTGSEIGNWFARMRNTAQLARAVETLLDLLALRTSENVTVQVRV</sequence>
<evidence type="ECO:0008006" key="3">
    <source>
        <dbReference type="Google" id="ProtNLM"/>
    </source>
</evidence>
<organism evidence="1 2">
    <name type="scientific">Burkholderia ubonensis subsp. mesacidophila</name>
    <dbReference type="NCBI Taxonomy" id="265293"/>
    <lineage>
        <taxon>Bacteria</taxon>
        <taxon>Pseudomonadati</taxon>
        <taxon>Pseudomonadota</taxon>
        <taxon>Betaproteobacteria</taxon>
        <taxon>Burkholderiales</taxon>
        <taxon>Burkholderiaceae</taxon>
        <taxon>Burkholderia</taxon>
        <taxon>Burkholderia cepacia complex</taxon>
    </lineage>
</organism>
<dbReference type="EMBL" id="MTZU01000024">
    <property type="protein sequence ID" value="PCE32795.1"/>
    <property type="molecule type" value="Genomic_DNA"/>
</dbReference>
<dbReference type="Proteomes" id="UP000217994">
    <property type="component" value="Unassembled WGS sequence"/>
</dbReference>
<reference evidence="1 2" key="1">
    <citation type="submission" date="2017-01" db="EMBL/GenBank/DDBJ databases">
        <title>Whole-Genome Shotgun Sequencing of Two beta-Proteobacterial Species in Search of the Bulgecin Biosynthetic Cluster.</title>
        <authorList>
            <person name="Horsman M.E."/>
            <person name="Marous D.R."/>
            <person name="Li R."/>
            <person name="Oliver R.A."/>
            <person name="Byun B."/>
            <person name="Emrich S.J."/>
            <person name="Boggess B."/>
            <person name="Townsend C.A."/>
            <person name="Mobashery S."/>
        </authorList>
    </citation>
    <scope>NUCLEOTIDE SEQUENCE [LARGE SCALE GENOMIC DNA]</scope>
    <source>
        <strain evidence="1 2">ATCC 31433</strain>
    </source>
</reference>
<accession>A0A2A4FI54</accession>
<dbReference type="RefSeq" id="WP_157721109.1">
    <property type="nucleotide sequence ID" value="NZ_CP020738.1"/>
</dbReference>
<dbReference type="NCBIfam" id="TIGR03742">
    <property type="entry name" value="PRTRC_F"/>
    <property type="match status" value="1"/>
</dbReference>
<dbReference type="InterPro" id="IPR022283">
    <property type="entry name" value="PRTRC_protein-F"/>
</dbReference>
<comment type="caution">
    <text evidence="1">The sequence shown here is derived from an EMBL/GenBank/DDBJ whole genome shotgun (WGS) entry which is preliminary data.</text>
</comment>
<evidence type="ECO:0000313" key="2">
    <source>
        <dbReference type="Proteomes" id="UP000217994"/>
    </source>
</evidence>
<name>A0A2A4FI54_9BURK</name>
<dbReference type="GeneID" id="69006536"/>
<dbReference type="AlphaFoldDB" id="A0A2A4FI54"/>
<evidence type="ECO:0000313" key="1">
    <source>
        <dbReference type="EMBL" id="PCE32795.1"/>
    </source>
</evidence>